<protein>
    <submittedName>
        <fullName evidence="2">Uncharacterized protein</fullName>
    </submittedName>
</protein>
<name>A0A0V0YB33_TRIPS</name>
<evidence type="ECO:0000313" key="7">
    <source>
        <dbReference type="Proteomes" id="UP000054805"/>
    </source>
</evidence>
<evidence type="ECO:0000256" key="1">
    <source>
        <dbReference type="SAM" id="SignalP"/>
    </source>
</evidence>
<organism evidence="2 8">
    <name type="scientific">Trichinella pseudospiralis</name>
    <name type="common">Parasitic roundworm</name>
    <dbReference type="NCBI Taxonomy" id="6337"/>
    <lineage>
        <taxon>Eukaryota</taxon>
        <taxon>Metazoa</taxon>
        <taxon>Ecdysozoa</taxon>
        <taxon>Nematoda</taxon>
        <taxon>Enoplea</taxon>
        <taxon>Dorylaimia</taxon>
        <taxon>Trichinellida</taxon>
        <taxon>Trichinellidae</taxon>
        <taxon>Trichinella</taxon>
    </lineage>
</organism>
<accession>A0A0V0YB33</accession>
<dbReference type="EMBL" id="JYDR01000038">
    <property type="protein sequence ID" value="KRY73038.1"/>
    <property type="molecule type" value="Genomic_DNA"/>
</dbReference>
<feature type="signal peptide" evidence="1">
    <location>
        <begin position="1"/>
        <end position="27"/>
    </location>
</feature>
<evidence type="ECO:0000313" key="5">
    <source>
        <dbReference type="EMBL" id="KRZ38032.1"/>
    </source>
</evidence>
<dbReference type="Proteomes" id="UP000054815">
    <property type="component" value="Unassembled WGS sequence"/>
</dbReference>
<evidence type="ECO:0000313" key="2">
    <source>
        <dbReference type="EMBL" id="KRX97367.1"/>
    </source>
</evidence>
<evidence type="ECO:0000313" key="6">
    <source>
        <dbReference type="Proteomes" id="UP000054632"/>
    </source>
</evidence>
<dbReference type="Proteomes" id="UP000054826">
    <property type="component" value="Unassembled WGS sequence"/>
</dbReference>
<evidence type="ECO:0000313" key="8">
    <source>
        <dbReference type="Proteomes" id="UP000054815"/>
    </source>
</evidence>
<sequence length="215" mass="24396">MVSIRTASMSKKLSYATILAFTLLSFALENVDNEDKPLPGILPDDYALYNQHIDMNISSCYNMYTACPAENMIPPYAVSHSNIQMFCNQINLFVKCMLEVDDRYDVMQCLFLAFKSEDQDDFEVKLLSTAFRIYYFMCLRNRNIVFSWDRPLCFAQKYRDCVAIHNATKCLAECPEEPELSGAYPSSVSSSLQTAIAVTASIALARMISVQQMVN</sequence>
<proteinExistence type="predicted"/>
<dbReference type="AlphaFoldDB" id="A0A0V0YB33"/>
<feature type="chain" id="PRO_5009072792" evidence="1">
    <location>
        <begin position="28"/>
        <end position="215"/>
    </location>
</feature>
<dbReference type="EMBL" id="JYDU01000032">
    <property type="protein sequence ID" value="KRX97367.1"/>
    <property type="molecule type" value="Genomic_DNA"/>
</dbReference>
<reference evidence="6 7" key="1">
    <citation type="submission" date="2015-01" db="EMBL/GenBank/DDBJ databases">
        <title>Evolution of Trichinella species and genotypes.</title>
        <authorList>
            <person name="Korhonen P.K."/>
            <person name="Edoardo P."/>
            <person name="Giuseppe L.R."/>
            <person name="Gasser R.B."/>
        </authorList>
    </citation>
    <scope>NUCLEOTIDE SEQUENCE [LARGE SCALE GENOMIC DNA]</scope>
    <source>
        <strain evidence="3">ISS13</strain>
        <strain evidence="2">ISS141</strain>
        <strain evidence="5">ISS176</strain>
        <strain evidence="4">ISS588</strain>
    </source>
</reference>
<dbReference type="Proteomes" id="UP000054805">
    <property type="component" value="Unassembled WGS sequence"/>
</dbReference>
<evidence type="ECO:0000313" key="4">
    <source>
        <dbReference type="EMBL" id="KRZ24796.1"/>
    </source>
</evidence>
<dbReference type="EMBL" id="JYDS01000114">
    <property type="protein sequence ID" value="KRZ24796.1"/>
    <property type="molecule type" value="Genomic_DNA"/>
</dbReference>
<keyword evidence="1" id="KW-0732">Signal</keyword>
<keyword evidence="7" id="KW-1185">Reference proteome</keyword>
<dbReference type="EMBL" id="JYDV01000050">
    <property type="protein sequence ID" value="KRZ38032.1"/>
    <property type="molecule type" value="Genomic_DNA"/>
</dbReference>
<evidence type="ECO:0000313" key="3">
    <source>
        <dbReference type="EMBL" id="KRY73038.1"/>
    </source>
</evidence>
<dbReference type="Proteomes" id="UP000054632">
    <property type="component" value="Unassembled WGS sequence"/>
</dbReference>
<dbReference type="OrthoDB" id="5919238at2759"/>
<comment type="caution">
    <text evidence="2">The sequence shown here is derived from an EMBL/GenBank/DDBJ whole genome shotgun (WGS) entry which is preliminary data.</text>
</comment>
<gene>
    <name evidence="3" type="ORF">T4A_5779</name>
    <name evidence="4" type="ORF">T4B_4519</name>
    <name evidence="5" type="ORF">T4C_9006</name>
    <name evidence="2" type="ORF">T4E_9759</name>
</gene>